<dbReference type="CDD" id="cd14798">
    <property type="entry name" value="RX-CC_like"/>
    <property type="match status" value="1"/>
</dbReference>
<dbReference type="Pfam" id="PF23559">
    <property type="entry name" value="WHD_DRP"/>
    <property type="match status" value="1"/>
</dbReference>
<dbReference type="GO" id="GO:0051707">
    <property type="term" value="P:response to other organism"/>
    <property type="evidence" value="ECO:0007669"/>
    <property type="project" value="UniProtKB-ARBA"/>
</dbReference>
<evidence type="ECO:0000256" key="1">
    <source>
        <dbReference type="ARBA" id="ARBA00008894"/>
    </source>
</evidence>
<evidence type="ECO:0000256" key="5">
    <source>
        <dbReference type="ARBA" id="ARBA00022821"/>
    </source>
</evidence>
<feature type="domain" description="NB-ARC" evidence="7">
    <location>
        <begin position="179"/>
        <end position="347"/>
    </location>
</feature>
<evidence type="ECO:0000259" key="7">
    <source>
        <dbReference type="Pfam" id="PF00931"/>
    </source>
</evidence>
<evidence type="ECO:0000259" key="8">
    <source>
        <dbReference type="Pfam" id="PF18052"/>
    </source>
</evidence>
<dbReference type="InterPro" id="IPR003591">
    <property type="entry name" value="Leu-rich_rpt_typical-subtyp"/>
</dbReference>
<dbReference type="Pfam" id="PF18052">
    <property type="entry name" value="Rx_N"/>
    <property type="match status" value="1"/>
</dbReference>
<evidence type="ECO:0000313" key="12">
    <source>
        <dbReference type="Proteomes" id="UP000594638"/>
    </source>
</evidence>
<proteinExistence type="inferred from homology"/>
<dbReference type="Gene3D" id="3.80.10.10">
    <property type="entry name" value="Ribonuclease Inhibitor"/>
    <property type="match status" value="1"/>
</dbReference>
<dbReference type="Gene3D" id="1.20.5.4130">
    <property type="match status" value="1"/>
</dbReference>
<dbReference type="Pfam" id="PF00931">
    <property type="entry name" value="NB-ARC"/>
    <property type="match status" value="1"/>
</dbReference>
<gene>
    <name evidence="11" type="ORF">OLEA9_A056200</name>
</gene>
<dbReference type="Gene3D" id="1.10.10.10">
    <property type="entry name" value="Winged helix-like DNA-binding domain superfamily/Winged helix DNA-binding domain"/>
    <property type="match status" value="1"/>
</dbReference>
<dbReference type="GO" id="GO:0043531">
    <property type="term" value="F:ADP binding"/>
    <property type="evidence" value="ECO:0007669"/>
    <property type="project" value="InterPro"/>
</dbReference>
<evidence type="ECO:0000256" key="2">
    <source>
        <dbReference type="ARBA" id="ARBA00022614"/>
    </source>
</evidence>
<evidence type="ECO:0000259" key="9">
    <source>
        <dbReference type="Pfam" id="PF23559"/>
    </source>
</evidence>
<dbReference type="GO" id="GO:0006952">
    <property type="term" value="P:defense response"/>
    <property type="evidence" value="ECO:0007669"/>
    <property type="project" value="UniProtKB-KW"/>
</dbReference>
<dbReference type="Gene3D" id="3.40.50.300">
    <property type="entry name" value="P-loop containing nucleotide triphosphate hydrolases"/>
    <property type="match status" value="1"/>
</dbReference>
<dbReference type="SUPFAM" id="SSF74788">
    <property type="entry name" value="Cullin repeat-like"/>
    <property type="match status" value="1"/>
</dbReference>
<protein>
    <submittedName>
        <fullName evidence="11">Disease resistance RGA3</fullName>
    </submittedName>
</protein>
<keyword evidence="12" id="KW-1185">Reference proteome</keyword>
<dbReference type="SUPFAM" id="SSF52540">
    <property type="entry name" value="P-loop containing nucleoside triphosphate hydrolases"/>
    <property type="match status" value="1"/>
</dbReference>
<evidence type="ECO:0000256" key="4">
    <source>
        <dbReference type="ARBA" id="ARBA00022741"/>
    </source>
</evidence>
<feature type="domain" description="R13L1/DRL21-like LRR repeat region" evidence="10">
    <location>
        <begin position="702"/>
        <end position="822"/>
    </location>
</feature>
<dbReference type="InterPro" id="IPR027417">
    <property type="entry name" value="P-loop_NTPase"/>
</dbReference>
<dbReference type="GO" id="GO:0005524">
    <property type="term" value="F:ATP binding"/>
    <property type="evidence" value="ECO:0007669"/>
    <property type="project" value="UniProtKB-KW"/>
</dbReference>
<dbReference type="InterPro" id="IPR032675">
    <property type="entry name" value="LRR_dom_sf"/>
</dbReference>
<keyword evidence="2" id="KW-0433">Leucine-rich repeat</keyword>
<dbReference type="EMBL" id="CACTIH010005864">
    <property type="protein sequence ID" value="CAA3002663.1"/>
    <property type="molecule type" value="Genomic_DNA"/>
</dbReference>
<reference evidence="11 12" key="1">
    <citation type="submission" date="2019-12" db="EMBL/GenBank/DDBJ databases">
        <authorList>
            <person name="Alioto T."/>
            <person name="Alioto T."/>
            <person name="Gomez Garrido J."/>
        </authorList>
    </citation>
    <scope>NUCLEOTIDE SEQUENCE [LARGE SCALE GENOMIC DNA]</scope>
</reference>
<comment type="similarity">
    <text evidence="1">Belongs to the disease resistance NB-LRR family.</text>
</comment>
<dbReference type="PANTHER" id="PTHR36766:SF45">
    <property type="entry name" value="NB-ARC DOMAIN-CONTAINING PROTEIN"/>
    <property type="match status" value="1"/>
</dbReference>
<sequence length="1053" mass="119524">MAEAIITVILTQLAKIMEEQIRQHVRLVVGVKRDIEKLTIGLESIRTVLVDAEKRQVKDESVKLWLEKLKDIAYDIDDVLSEWLTAVRKAKTEGVEYSSLSKKKVWSFVSLPCLGFRRVVLRRDIALKIKGINERLDVIATEKDRYSFNTLMESGDPERLKTNSYIDVSEVRGRDMDKNTLVSKLLSESSQSHGFHVVSVVGMGGIGKTTLAQIVYNCASVEQDFERKMWVCVSEPFDEVRVAKAIVEDLEGNAPYLFELETVLRRLRNAISGKKFLLVLDDVWTDDYRKWEQLFNSLKIGAAGSKILVTTRNERVAKMLRSSYELHLGQLSDEDSWSLFSQIAFFERSKEDWDELEGIGRKIADKCRGIPLTVKTIGSLMRFKNSLQDWQNVLNSEFWEFEGAEKGLFPPLMLSYFDLPSTMKRCFSFCAFFPKDHVINANNLIKLWMAQGYLCPEKNVEMEVLGEEYLQNLAMRSFFQEIEKDKDGKRILRFKMHDMVHDLAQYLTKRECSVVEVDGELAVNLGSSYKTTRHLTLVRAEDIRFPTSIANAGKLHSFWVQSFFDTPPIISELDKIDPDLCNRLACLKALDLSRNRLGELPKEIGKLISLKFLNLSHNPFWELPSTLCDLYNLQTLNLSACDNLRKLPQEMGKLVNLRHLEIDCTDSLKTLPKGIGELSSLQTLSKFVIVHGSDGETATCGLEDLKNLKNLRGCLKIEGLGCVKNADEARIAELSEKKHISDLHLDFNSKAQTGNQDEVIEALQLHPGLQSLLISSYGGTRFPNWMVSLTNLKDLSLQECQNCTILPPLGRLPSLATLHIDGLHNLKSLGLEFLGATDNVNDQITTDSNDRSLALSSAENIAFPKLKKLKFSNMGSWEEWNMIRAADEHIKIMPRLRFLKLYNCSNLKALPHPLFKVAPIRKLRIQNCPLIQQKYKKETGDQYWISISHIPKLKISIQQSPTNGTESGELNSIAMARLKHEFLKVLIAQSNPFGTVDSTTSDWSSLASTGHDDYLTVDNLPSDEAIFYLRQVAERLNSGGHLGDCIELYKRKQ</sequence>
<evidence type="ECO:0000256" key="6">
    <source>
        <dbReference type="ARBA" id="ARBA00022840"/>
    </source>
</evidence>
<feature type="domain" description="Disease resistance N-terminal" evidence="8">
    <location>
        <begin position="6"/>
        <end position="98"/>
    </location>
</feature>
<dbReference type="OrthoDB" id="5279713at2759"/>
<dbReference type="AlphaFoldDB" id="A0A8S0TCA6"/>
<dbReference type="InterPro" id="IPR058922">
    <property type="entry name" value="WHD_DRP"/>
</dbReference>
<dbReference type="Pfam" id="PF25019">
    <property type="entry name" value="LRR_R13L1-DRL21"/>
    <property type="match status" value="1"/>
</dbReference>
<organism evidence="11 12">
    <name type="scientific">Olea europaea subsp. europaea</name>
    <dbReference type="NCBI Taxonomy" id="158383"/>
    <lineage>
        <taxon>Eukaryota</taxon>
        <taxon>Viridiplantae</taxon>
        <taxon>Streptophyta</taxon>
        <taxon>Embryophyta</taxon>
        <taxon>Tracheophyta</taxon>
        <taxon>Spermatophyta</taxon>
        <taxon>Magnoliopsida</taxon>
        <taxon>eudicotyledons</taxon>
        <taxon>Gunneridae</taxon>
        <taxon>Pentapetalae</taxon>
        <taxon>asterids</taxon>
        <taxon>lamiids</taxon>
        <taxon>Lamiales</taxon>
        <taxon>Oleaceae</taxon>
        <taxon>Oleeae</taxon>
        <taxon>Olea</taxon>
    </lineage>
</organism>
<dbReference type="Pfam" id="PF13855">
    <property type="entry name" value="LRR_8"/>
    <property type="match status" value="1"/>
</dbReference>
<feature type="domain" description="Disease resistance protein winged helix" evidence="9">
    <location>
        <begin position="433"/>
        <end position="504"/>
    </location>
</feature>
<dbReference type="FunFam" id="1.10.10.10:FF:000322">
    <property type="entry name" value="Probable disease resistance protein At1g63360"/>
    <property type="match status" value="1"/>
</dbReference>
<dbReference type="InterPro" id="IPR001611">
    <property type="entry name" value="Leu-rich_rpt"/>
</dbReference>
<keyword evidence="6" id="KW-0067">ATP-binding</keyword>
<keyword evidence="4" id="KW-0547">Nucleotide-binding</keyword>
<keyword evidence="3" id="KW-0677">Repeat</keyword>
<dbReference type="InterPro" id="IPR002182">
    <property type="entry name" value="NB-ARC"/>
</dbReference>
<name>A0A8S0TCA6_OLEEU</name>
<dbReference type="InterPro" id="IPR042197">
    <property type="entry name" value="Apaf_helical"/>
</dbReference>
<accession>A0A8S0TCA6</accession>
<dbReference type="PRINTS" id="PR00364">
    <property type="entry name" value="DISEASERSIST"/>
</dbReference>
<dbReference type="Proteomes" id="UP000594638">
    <property type="component" value="Unassembled WGS sequence"/>
</dbReference>
<keyword evidence="5" id="KW-0611">Plant defense</keyword>
<dbReference type="InterPro" id="IPR036388">
    <property type="entry name" value="WH-like_DNA-bd_sf"/>
</dbReference>
<dbReference type="InterPro" id="IPR056789">
    <property type="entry name" value="LRR_R13L1-DRL21"/>
</dbReference>
<dbReference type="SMART" id="SM00369">
    <property type="entry name" value="LRR_TYP"/>
    <property type="match status" value="2"/>
</dbReference>
<dbReference type="PANTHER" id="PTHR36766">
    <property type="entry name" value="PLANT BROAD-SPECTRUM MILDEW RESISTANCE PROTEIN RPW8"/>
    <property type="match status" value="1"/>
</dbReference>
<dbReference type="SUPFAM" id="SSF52058">
    <property type="entry name" value="L domain-like"/>
    <property type="match status" value="1"/>
</dbReference>
<dbReference type="InterPro" id="IPR038005">
    <property type="entry name" value="RX-like_CC"/>
</dbReference>
<evidence type="ECO:0000259" key="10">
    <source>
        <dbReference type="Pfam" id="PF25019"/>
    </source>
</evidence>
<evidence type="ECO:0000313" key="11">
    <source>
        <dbReference type="EMBL" id="CAA3002663.1"/>
    </source>
</evidence>
<dbReference type="Gramene" id="OE9A056200T1">
    <property type="protein sequence ID" value="OE9A056200C1"/>
    <property type="gene ID" value="OE9A056200"/>
</dbReference>
<dbReference type="InterPro" id="IPR016159">
    <property type="entry name" value="Cullin_repeat-like_dom_sf"/>
</dbReference>
<evidence type="ECO:0000256" key="3">
    <source>
        <dbReference type="ARBA" id="ARBA00022737"/>
    </source>
</evidence>
<dbReference type="Gene3D" id="1.10.8.430">
    <property type="entry name" value="Helical domain of apoptotic protease-activating factors"/>
    <property type="match status" value="1"/>
</dbReference>
<comment type="caution">
    <text evidence="11">The sequence shown here is derived from an EMBL/GenBank/DDBJ whole genome shotgun (WGS) entry which is preliminary data.</text>
</comment>
<dbReference type="InterPro" id="IPR041118">
    <property type="entry name" value="Rx_N"/>
</dbReference>